<keyword evidence="2" id="KW-1185">Reference proteome</keyword>
<name>F9W3F4_TRYCI</name>
<sequence>MWNSCDKYFPPLLLNILRPHVVRSGLSSCIASGDEGTPPWVFLFCTPPRTAGYAALPHARDPLKQLRVWTRVARHIATYEWPALQPCRLQLQYAPLLPVQNPWCQHPLHESYGVPTLPWALAFPHHLIQPRKFSFPNASRVCGRALPYVLYFG</sequence>
<gene>
    <name evidence="1" type="ORF">TCIL3000_0_02880</name>
</gene>
<protein>
    <submittedName>
        <fullName evidence="1">WGS project CAEQ00000000 data, annotated contig 104</fullName>
    </submittedName>
</protein>
<proteinExistence type="predicted"/>
<evidence type="ECO:0000313" key="2">
    <source>
        <dbReference type="Proteomes" id="UP000000702"/>
    </source>
</evidence>
<reference evidence="2" key="1">
    <citation type="submission" date="2011-07" db="EMBL/GenBank/DDBJ databases">
        <title>Divergent evolution of antigenic variation in African trypanosomes.</title>
        <authorList>
            <person name="Jackson A.P."/>
            <person name="Berry A."/>
            <person name="Allison H.C."/>
            <person name="Burton P."/>
            <person name="Anderson J."/>
            <person name="Aslett M."/>
            <person name="Brown R."/>
            <person name="Corton N."/>
            <person name="Harris D."/>
            <person name="Hauser H."/>
            <person name="Gamble J."/>
            <person name="Gilderthorp R."/>
            <person name="McQuillan J."/>
            <person name="Quail M.A."/>
            <person name="Sanders M."/>
            <person name="Van Tonder A."/>
            <person name="Ginger M.L."/>
            <person name="Donelson J.E."/>
            <person name="Field M.C."/>
            <person name="Barry J.D."/>
            <person name="Berriman M."/>
            <person name="Hertz-Fowler C."/>
        </authorList>
    </citation>
    <scope>NUCLEOTIDE SEQUENCE [LARGE SCALE GENOMIC DNA]</scope>
    <source>
        <strain evidence="2">IL3000</strain>
    </source>
</reference>
<dbReference type="VEuPathDB" id="TriTrypDB:TcIL3000_0_02880"/>
<dbReference type="Proteomes" id="UP000000702">
    <property type="component" value="Unassembled WGS sequence"/>
</dbReference>
<reference evidence="1 2" key="2">
    <citation type="journal article" date="2012" name="Proc. Natl. Acad. Sci. U.S.A.">
        <title>Antigenic diversity is generated by distinct evolutionary mechanisms in African trypanosome species.</title>
        <authorList>
            <person name="Jackson A.P."/>
            <person name="Berry A."/>
            <person name="Aslett M."/>
            <person name="Allison H.C."/>
            <person name="Burton P."/>
            <person name="Vavrova-Anderson J."/>
            <person name="Brown R."/>
            <person name="Browne H."/>
            <person name="Corton N."/>
            <person name="Hauser H."/>
            <person name="Gamble J."/>
            <person name="Gilderthorp R."/>
            <person name="Marcello L."/>
            <person name="McQuillan J."/>
            <person name="Otto T.D."/>
            <person name="Quail M.A."/>
            <person name="Sanders M.J."/>
            <person name="van Tonder A."/>
            <person name="Ginger M.L."/>
            <person name="Field M.C."/>
            <person name="Barry J.D."/>
            <person name="Hertz-Fowler C."/>
            <person name="Berriman M."/>
        </authorList>
    </citation>
    <scope>NUCLEOTIDE SEQUENCE [LARGE SCALE GENOMIC DNA]</scope>
    <source>
        <strain evidence="1 2">IL3000</strain>
    </source>
</reference>
<dbReference type="AlphaFoldDB" id="F9W3F4"/>
<evidence type="ECO:0000313" key="1">
    <source>
        <dbReference type="EMBL" id="CCD11667.1"/>
    </source>
</evidence>
<accession>F9W3F4</accession>
<organism evidence="1 2">
    <name type="scientific">Trypanosoma congolense (strain IL3000)</name>
    <dbReference type="NCBI Taxonomy" id="1068625"/>
    <lineage>
        <taxon>Eukaryota</taxon>
        <taxon>Discoba</taxon>
        <taxon>Euglenozoa</taxon>
        <taxon>Kinetoplastea</taxon>
        <taxon>Metakinetoplastina</taxon>
        <taxon>Trypanosomatida</taxon>
        <taxon>Trypanosomatidae</taxon>
        <taxon>Trypanosoma</taxon>
        <taxon>Nannomonas</taxon>
    </lineage>
</organism>
<comment type="caution">
    <text evidence="1">The sequence shown here is derived from an EMBL/GenBank/DDBJ whole genome shotgun (WGS) entry which is preliminary data.</text>
</comment>
<dbReference type="EMBL" id="CAEQ01000403">
    <property type="protein sequence ID" value="CCD11667.1"/>
    <property type="molecule type" value="Genomic_DNA"/>
</dbReference>